<sequence>MVAFTVLEMYWGGNNMNLLENLPDQTLELTTGGGSVNWVVAGTQCLGAGVIGLIGGPWTALGACVISGGRSITGDLLN</sequence>
<accession>A0A0Z8IXX1</accession>
<evidence type="ECO:0000313" key="8">
    <source>
        <dbReference type="Proteomes" id="UP000073388"/>
    </source>
</evidence>
<protein>
    <submittedName>
        <fullName evidence="3">Uncharacterized protein</fullName>
    </submittedName>
</protein>
<evidence type="ECO:0000313" key="4">
    <source>
        <dbReference type="EMBL" id="CYW08027.1"/>
    </source>
</evidence>
<dbReference type="EMBL" id="FIHA01000010">
    <property type="protein sequence ID" value="CYU74109.1"/>
    <property type="molecule type" value="Genomic_DNA"/>
</dbReference>
<dbReference type="EMBL" id="FIIX01000024">
    <property type="protein sequence ID" value="CYW08027.1"/>
    <property type="molecule type" value="Genomic_DNA"/>
</dbReference>
<evidence type="ECO:0000313" key="5">
    <source>
        <dbReference type="Proteomes" id="UP000071533"/>
    </source>
</evidence>
<evidence type="ECO:0000313" key="3">
    <source>
        <dbReference type="EMBL" id="CYV43758.1"/>
    </source>
</evidence>
<evidence type="ECO:0000313" key="6">
    <source>
        <dbReference type="Proteomes" id="UP000072618"/>
    </source>
</evidence>
<gene>
    <name evidence="2" type="ORF">ERS132394_01623</name>
    <name evidence="1" type="ORF">ERS132414_00690</name>
    <name evidence="3" type="ORF">ERS132431_01446</name>
    <name evidence="4" type="ORF">ERS132461_01229</name>
</gene>
<dbReference type="Proteomes" id="UP000072794">
    <property type="component" value="Unassembled WGS sequence"/>
</dbReference>
<dbReference type="EMBL" id="FIGJ01000019">
    <property type="protein sequence ID" value="CYU87210.1"/>
    <property type="molecule type" value="Genomic_DNA"/>
</dbReference>
<evidence type="ECO:0000313" key="2">
    <source>
        <dbReference type="EMBL" id="CYU87210.1"/>
    </source>
</evidence>
<dbReference type="Proteomes" id="UP000073388">
    <property type="component" value="Unassembled WGS sequence"/>
</dbReference>
<dbReference type="Proteomes" id="UP000072618">
    <property type="component" value="Unassembled WGS sequence"/>
</dbReference>
<organism evidence="3 5">
    <name type="scientific">Streptococcus suis</name>
    <dbReference type="NCBI Taxonomy" id="1307"/>
    <lineage>
        <taxon>Bacteria</taxon>
        <taxon>Bacillati</taxon>
        <taxon>Bacillota</taxon>
        <taxon>Bacilli</taxon>
        <taxon>Lactobacillales</taxon>
        <taxon>Streptococcaceae</taxon>
        <taxon>Streptococcus</taxon>
    </lineage>
</organism>
<reference evidence="5 6" key="1">
    <citation type="submission" date="2016-02" db="EMBL/GenBank/DDBJ databases">
        <authorList>
            <consortium name="Pathogen Informatics"/>
        </authorList>
    </citation>
    <scope>NUCLEOTIDE SEQUENCE [LARGE SCALE GENOMIC DNA]</scope>
    <source>
        <strain evidence="2 6">LSS32</strain>
        <strain evidence="1 7">LSS52</strain>
        <strain evidence="3 5">LSS69</strain>
        <strain evidence="4 8">LSS99</strain>
    </source>
</reference>
<dbReference type="EMBL" id="FIHS01000018">
    <property type="protein sequence ID" value="CYV43758.1"/>
    <property type="molecule type" value="Genomic_DNA"/>
</dbReference>
<dbReference type="RefSeq" id="WP_142350650.1">
    <property type="nucleotide sequence ID" value="NZ_CEJM01000163.1"/>
</dbReference>
<dbReference type="Proteomes" id="UP000071533">
    <property type="component" value="Unassembled WGS sequence"/>
</dbReference>
<dbReference type="AlphaFoldDB" id="A0A0Z8IXX1"/>
<proteinExistence type="predicted"/>
<evidence type="ECO:0000313" key="1">
    <source>
        <dbReference type="EMBL" id="CYU74109.1"/>
    </source>
</evidence>
<evidence type="ECO:0000313" key="7">
    <source>
        <dbReference type="Proteomes" id="UP000072794"/>
    </source>
</evidence>
<name>A0A0Z8IXX1_STRSU</name>